<reference evidence="6 7" key="1">
    <citation type="submission" date="2024-01" db="EMBL/GenBank/DDBJ databases">
        <title>The genome of the rayed Mediterranean limpet Patella caerulea (Linnaeus, 1758).</title>
        <authorList>
            <person name="Anh-Thu Weber A."/>
            <person name="Halstead-Nussloch G."/>
        </authorList>
    </citation>
    <scope>NUCLEOTIDE SEQUENCE [LARGE SCALE GENOMIC DNA]</scope>
    <source>
        <strain evidence="6">AATW-2023a</strain>
        <tissue evidence="6">Whole specimen</tissue>
    </source>
</reference>
<dbReference type="InterPro" id="IPR050579">
    <property type="entry name" value="PMP-22/EMP/MP20-like"/>
</dbReference>
<protein>
    <submittedName>
        <fullName evidence="6">Uncharacterized protein</fullName>
    </submittedName>
</protein>
<comment type="caution">
    <text evidence="6">The sequence shown here is derived from an EMBL/GenBank/DDBJ whole genome shotgun (WGS) entry which is preliminary data.</text>
</comment>
<evidence type="ECO:0000256" key="3">
    <source>
        <dbReference type="ARBA" id="ARBA00022989"/>
    </source>
</evidence>
<feature type="transmembrane region" description="Helical" evidence="5">
    <location>
        <begin position="135"/>
        <end position="159"/>
    </location>
</feature>
<evidence type="ECO:0000256" key="1">
    <source>
        <dbReference type="ARBA" id="ARBA00004141"/>
    </source>
</evidence>
<keyword evidence="2 5" id="KW-0812">Transmembrane</keyword>
<evidence type="ECO:0000313" key="6">
    <source>
        <dbReference type="EMBL" id="KAK6168016.1"/>
    </source>
</evidence>
<evidence type="ECO:0000256" key="2">
    <source>
        <dbReference type="ARBA" id="ARBA00022692"/>
    </source>
</evidence>
<dbReference type="PANTHER" id="PTHR10671:SF108">
    <property type="entry name" value="CLAUDIN FAMILY PROTEIN-RELATED"/>
    <property type="match status" value="1"/>
</dbReference>
<dbReference type="InterPro" id="IPR004031">
    <property type="entry name" value="PMP22/EMP/MP20/Claudin"/>
</dbReference>
<feature type="transmembrane region" description="Helical" evidence="5">
    <location>
        <begin position="102"/>
        <end position="123"/>
    </location>
</feature>
<sequence length="168" mass="18432">MATRGFIIVTVFVLIAMVLQIVGFSTPYWRYKEDYGNAGLFKFCLPNVADIKICGEFTISDQPDWFKAVLSLESIAIILQILAALFLLAFHCKNESKDYAKACFFFLVMAGICGIIGVSIYGAKVENTDVIPLNWSFAFEIVGSGISLIVGLAASFSLVQQSGYLQLS</sequence>
<comment type="subcellular location">
    <subcellularLocation>
        <location evidence="1">Membrane</location>
        <topology evidence="1">Multi-pass membrane protein</topology>
    </subcellularLocation>
</comment>
<dbReference type="Gene3D" id="1.20.140.150">
    <property type="match status" value="1"/>
</dbReference>
<dbReference type="Proteomes" id="UP001347796">
    <property type="component" value="Unassembled WGS sequence"/>
</dbReference>
<dbReference type="AlphaFoldDB" id="A0AAN8G5D5"/>
<dbReference type="Pfam" id="PF00822">
    <property type="entry name" value="PMP22_Claudin"/>
    <property type="match status" value="1"/>
</dbReference>
<feature type="transmembrane region" description="Helical" evidence="5">
    <location>
        <begin position="7"/>
        <end position="29"/>
    </location>
</feature>
<dbReference type="GO" id="GO:0005886">
    <property type="term" value="C:plasma membrane"/>
    <property type="evidence" value="ECO:0007669"/>
    <property type="project" value="TreeGrafter"/>
</dbReference>
<evidence type="ECO:0000313" key="7">
    <source>
        <dbReference type="Proteomes" id="UP001347796"/>
    </source>
</evidence>
<name>A0AAN8G5D5_PATCE</name>
<dbReference type="EMBL" id="JAZGQO010000018">
    <property type="protein sequence ID" value="KAK6168016.1"/>
    <property type="molecule type" value="Genomic_DNA"/>
</dbReference>
<keyword evidence="4 5" id="KW-0472">Membrane</keyword>
<gene>
    <name evidence="6" type="ORF">SNE40_021924</name>
</gene>
<proteinExistence type="predicted"/>
<accession>A0AAN8G5D5</accession>
<evidence type="ECO:0000256" key="4">
    <source>
        <dbReference type="ARBA" id="ARBA00023136"/>
    </source>
</evidence>
<evidence type="ECO:0000256" key="5">
    <source>
        <dbReference type="SAM" id="Phobius"/>
    </source>
</evidence>
<keyword evidence="7" id="KW-1185">Reference proteome</keyword>
<organism evidence="6 7">
    <name type="scientific">Patella caerulea</name>
    <name type="common">Rayed Mediterranean limpet</name>
    <dbReference type="NCBI Taxonomy" id="87958"/>
    <lineage>
        <taxon>Eukaryota</taxon>
        <taxon>Metazoa</taxon>
        <taxon>Spiralia</taxon>
        <taxon>Lophotrochozoa</taxon>
        <taxon>Mollusca</taxon>
        <taxon>Gastropoda</taxon>
        <taxon>Patellogastropoda</taxon>
        <taxon>Patelloidea</taxon>
        <taxon>Patellidae</taxon>
        <taxon>Patella</taxon>
    </lineage>
</organism>
<feature type="transmembrane region" description="Helical" evidence="5">
    <location>
        <begin position="68"/>
        <end position="90"/>
    </location>
</feature>
<dbReference type="PANTHER" id="PTHR10671">
    <property type="entry name" value="EPITHELIAL MEMBRANE PROTEIN-RELATED"/>
    <property type="match status" value="1"/>
</dbReference>
<keyword evidence="3 5" id="KW-1133">Transmembrane helix</keyword>